<dbReference type="Gene3D" id="2.60.120.620">
    <property type="entry name" value="q2cbj1_9rhob like domain"/>
    <property type="match status" value="1"/>
</dbReference>
<dbReference type="SUPFAM" id="SSF51197">
    <property type="entry name" value="Clavaminate synthase-like"/>
    <property type="match status" value="1"/>
</dbReference>
<dbReference type="RefSeq" id="WP_027312450.1">
    <property type="nucleotide sequence ID" value="NZ_JBHLZN010000003.1"/>
</dbReference>
<organism evidence="1 2">
    <name type="scientific">Balneatrix alpica</name>
    <dbReference type="NCBI Taxonomy" id="75684"/>
    <lineage>
        <taxon>Bacteria</taxon>
        <taxon>Pseudomonadati</taxon>
        <taxon>Pseudomonadota</taxon>
        <taxon>Gammaproteobacteria</taxon>
        <taxon>Oceanospirillales</taxon>
        <taxon>Balneatrichaceae</taxon>
        <taxon>Balneatrix</taxon>
    </lineage>
</organism>
<accession>A0ABV5ZBN3</accession>
<dbReference type="PANTHER" id="PTHR31630:SF6">
    <property type="entry name" value="PHYTANOYL-COA DIOXYGENASE-RELATED"/>
    <property type="match status" value="1"/>
</dbReference>
<dbReference type="PANTHER" id="PTHR31630">
    <property type="entry name" value="PHYTANOYL-COA DIOXYGENASE-RELATED-RELATED"/>
    <property type="match status" value="1"/>
</dbReference>
<dbReference type="InterPro" id="IPR008775">
    <property type="entry name" value="Phytyl_CoA_dOase-like"/>
</dbReference>
<sequence length="315" mass="36790">MRHLYQDTPGNASVGQQQLQDLRYLRKQRPLRVLSESDFAHWQHYGYVVVRQAISAQQVAQTCDFLWEFQQMSAQDPDSWYQGPEAQHAMQELNHSGMVEAYHHPLLWRNRQQPRIYDAFVDIWDREELWVSIDRANLNPPNDHRRPFQGFIHWDANTQLRPLPVGVQGVLALTDTDEETGGFQCVPELFAHLEQWLARQPADANPWRPEMSQVPYAVESVHLQAGDLLIFNSLLAHGIRPNRANRVRMAQYIAMTPAEEDNQALRDWRIQAWREVLPPPGQPFPGDPRRWEQTRYPHAQLNALGRKLLGLDSWY</sequence>
<keyword evidence="1" id="KW-0223">Dioxygenase</keyword>
<evidence type="ECO:0000313" key="2">
    <source>
        <dbReference type="Proteomes" id="UP001589628"/>
    </source>
</evidence>
<evidence type="ECO:0000313" key="1">
    <source>
        <dbReference type="EMBL" id="MFB9886689.1"/>
    </source>
</evidence>
<keyword evidence="2" id="KW-1185">Reference proteome</keyword>
<keyword evidence="1" id="KW-0560">Oxidoreductase</keyword>
<protein>
    <submittedName>
        <fullName evidence="1">Phytanoyl-CoA dioxygenase family protein</fullName>
    </submittedName>
</protein>
<proteinExistence type="predicted"/>
<gene>
    <name evidence="1" type="ORF">ACFFLH_09725</name>
</gene>
<dbReference type="Proteomes" id="UP001589628">
    <property type="component" value="Unassembled WGS sequence"/>
</dbReference>
<dbReference type="EMBL" id="JBHLZN010000003">
    <property type="protein sequence ID" value="MFB9886689.1"/>
    <property type="molecule type" value="Genomic_DNA"/>
</dbReference>
<name>A0ABV5ZBN3_9GAMM</name>
<dbReference type="Pfam" id="PF05721">
    <property type="entry name" value="PhyH"/>
    <property type="match status" value="1"/>
</dbReference>
<reference evidence="1 2" key="1">
    <citation type="submission" date="2024-09" db="EMBL/GenBank/DDBJ databases">
        <authorList>
            <person name="Sun Q."/>
            <person name="Mori K."/>
        </authorList>
    </citation>
    <scope>NUCLEOTIDE SEQUENCE [LARGE SCALE GENOMIC DNA]</scope>
    <source>
        <strain evidence="1 2">ATCC 51285</strain>
    </source>
</reference>
<comment type="caution">
    <text evidence="1">The sequence shown here is derived from an EMBL/GenBank/DDBJ whole genome shotgun (WGS) entry which is preliminary data.</text>
</comment>
<dbReference type="GO" id="GO:0051213">
    <property type="term" value="F:dioxygenase activity"/>
    <property type="evidence" value="ECO:0007669"/>
    <property type="project" value="UniProtKB-KW"/>
</dbReference>